<feature type="transmembrane region" description="Helical" evidence="1">
    <location>
        <begin position="82"/>
        <end position="101"/>
    </location>
</feature>
<feature type="transmembrane region" description="Helical" evidence="1">
    <location>
        <begin position="135"/>
        <end position="153"/>
    </location>
</feature>
<keyword evidence="1" id="KW-0472">Membrane</keyword>
<accession>A0A3A6PNT2</accession>
<feature type="transmembrane region" description="Helical" evidence="1">
    <location>
        <begin position="52"/>
        <end position="70"/>
    </location>
</feature>
<dbReference type="Proteomes" id="UP000276588">
    <property type="component" value="Unassembled WGS sequence"/>
</dbReference>
<dbReference type="EMBL" id="QKNY01000009">
    <property type="protein sequence ID" value="RJX43269.1"/>
    <property type="molecule type" value="Genomic_DNA"/>
</dbReference>
<evidence type="ECO:0000313" key="3">
    <source>
        <dbReference type="Proteomes" id="UP000276588"/>
    </source>
</evidence>
<reference evidence="2 3" key="1">
    <citation type="submission" date="2018-06" db="EMBL/GenBank/DDBJ databases">
        <title>Halonotius sp. F13-13 a new haloarchaeeon isolated from a solar saltern from Isla Cristina, Huelva, Spain.</title>
        <authorList>
            <person name="Duran-Viseras A."/>
            <person name="Sanchez-Porro C."/>
            <person name="Ventosa A."/>
        </authorList>
    </citation>
    <scope>NUCLEOTIDE SEQUENCE [LARGE SCALE GENOMIC DNA]</scope>
    <source>
        <strain evidence="2 3">F13-13</strain>
    </source>
</reference>
<proteinExistence type="predicted"/>
<gene>
    <name evidence="2" type="ORF">DM826_06575</name>
</gene>
<name>A0A3A6PNT2_9EURY</name>
<evidence type="ECO:0000256" key="1">
    <source>
        <dbReference type="SAM" id="Phobius"/>
    </source>
</evidence>
<sequence>MFSLFLEIIAQWFLLILFLVELGAKVYLNKEHQMATVRDQSTYDEISQRQRGTALSVASLVFAGITLLLSQNAPQYVEQIEVFVVAFGFLLIAAFAHEITLTRRIMLTIQEMALEYGLLMLGFGVYLLISEIVEGASFVALGVFSVVMIIRFASTPGELQAHQNT</sequence>
<feature type="transmembrane region" description="Helical" evidence="1">
    <location>
        <begin position="6"/>
        <end position="28"/>
    </location>
</feature>
<dbReference type="RefSeq" id="WP_120102607.1">
    <property type="nucleotide sequence ID" value="NZ_QKNY01000009.1"/>
</dbReference>
<keyword evidence="3" id="KW-1185">Reference proteome</keyword>
<dbReference type="AlphaFoldDB" id="A0A3A6PNT2"/>
<evidence type="ECO:0000313" key="2">
    <source>
        <dbReference type="EMBL" id="RJX43269.1"/>
    </source>
</evidence>
<dbReference type="OrthoDB" id="350643at2157"/>
<comment type="caution">
    <text evidence="2">The sequence shown here is derived from an EMBL/GenBank/DDBJ whole genome shotgun (WGS) entry which is preliminary data.</text>
</comment>
<keyword evidence="1" id="KW-0812">Transmembrane</keyword>
<keyword evidence="1" id="KW-1133">Transmembrane helix</keyword>
<protein>
    <submittedName>
        <fullName evidence="2">Uncharacterized protein</fullName>
    </submittedName>
</protein>
<organism evidence="2 3">
    <name type="scientific">Halonotius aquaticus</name>
    <dbReference type="NCBI Taxonomy" id="2216978"/>
    <lineage>
        <taxon>Archaea</taxon>
        <taxon>Methanobacteriati</taxon>
        <taxon>Methanobacteriota</taxon>
        <taxon>Stenosarchaea group</taxon>
        <taxon>Halobacteria</taxon>
        <taxon>Halobacteriales</taxon>
        <taxon>Haloferacaceae</taxon>
        <taxon>Halonotius</taxon>
    </lineage>
</organism>
<feature type="transmembrane region" description="Helical" evidence="1">
    <location>
        <begin position="113"/>
        <end position="129"/>
    </location>
</feature>